<dbReference type="Proteomes" id="UP001165079">
    <property type="component" value="Unassembled WGS sequence"/>
</dbReference>
<feature type="domain" description="AB hydrolase-1" evidence="3">
    <location>
        <begin position="26"/>
        <end position="272"/>
    </location>
</feature>
<protein>
    <submittedName>
        <fullName evidence="4">Hydrolase</fullName>
    </submittedName>
</protein>
<reference evidence="4" key="1">
    <citation type="submission" date="2023-03" db="EMBL/GenBank/DDBJ databases">
        <title>Actinorhabdospora filicis NBRC 111898.</title>
        <authorList>
            <person name="Ichikawa N."/>
            <person name="Sato H."/>
            <person name="Tonouchi N."/>
        </authorList>
    </citation>
    <scope>NUCLEOTIDE SEQUENCE</scope>
    <source>
        <strain evidence="4">NBRC 111898</strain>
    </source>
</reference>
<dbReference type="Gene3D" id="3.40.50.1820">
    <property type="entry name" value="alpha/beta hydrolase"/>
    <property type="match status" value="1"/>
</dbReference>
<dbReference type="PANTHER" id="PTHR43433:SF1">
    <property type="entry name" value="BLL5160 PROTEIN"/>
    <property type="match status" value="1"/>
</dbReference>
<dbReference type="AlphaFoldDB" id="A0A9W6SL28"/>
<evidence type="ECO:0000313" key="4">
    <source>
        <dbReference type="EMBL" id="GLZ78955.1"/>
    </source>
</evidence>
<dbReference type="GO" id="GO:0004177">
    <property type="term" value="F:aminopeptidase activity"/>
    <property type="evidence" value="ECO:0007669"/>
    <property type="project" value="UniProtKB-EC"/>
</dbReference>
<dbReference type="InterPro" id="IPR002410">
    <property type="entry name" value="Peptidase_S33"/>
</dbReference>
<gene>
    <name evidence="4" type="ORF">Afil01_37620</name>
</gene>
<dbReference type="EMBL" id="BSTX01000002">
    <property type="protein sequence ID" value="GLZ78955.1"/>
    <property type="molecule type" value="Genomic_DNA"/>
</dbReference>
<dbReference type="InterPro" id="IPR050471">
    <property type="entry name" value="AB_hydrolase"/>
</dbReference>
<dbReference type="Pfam" id="PF00561">
    <property type="entry name" value="Abhydrolase_1"/>
    <property type="match status" value="1"/>
</dbReference>
<organism evidence="4 5">
    <name type="scientific">Actinorhabdospora filicis</name>
    <dbReference type="NCBI Taxonomy" id="1785913"/>
    <lineage>
        <taxon>Bacteria</taxon>
        <taxon>Bacillati</taxon>
        <taxon>Actinomycetota</taxon>
        <taxon>Actinomycetes</taxon>
        <taxon>Micromonosporales</taxon>
        <taxon>Micromonosporaceae</taxon>
        <taxon>Actinorhabdospora</taxon>
    </lineage>
</organism>
<keyword evidence="2 4" id="KW-0378">Hydrolase</keyword>
<comment type="similarity">
    <text evidence="1">Belongs to the peptidase S33 family.</text>
</comment>
<evidence type="ECO:0000256" key="1">
    <source>
        <dbReference type="ARBA" id="ARBA00010088"/>
    </source>
</evidence>
<evidence type="ECO:0000313" key="5">
    <source>
        <dbReference type="Proteomes" id="UP001165079"/>
    </source>
</evidence>
<name>A0A9W6SL28_9ACTN</name>
<evidence type="ECO:0000259" key="3">
    <source>
        <dbReference type="Pfam" id="PF00561"/>
    </source>
</evidence>
<accession>A0A9W6SL28</accession>
<keyword evidence="5" id="KW-1185">Reference proteome</keyword>
<sequence>MLHRMPSFISHDGTEIAYRRLGAGQPLIVAPGGPGRASEYLGDLGGLDARRELIVFDNRGTGASQVPADPATYRVDHLIKDVEALREHLGLDVIDLLGHSAGGGIGQLYAATYPERLRKLVLAAPSLAASGLDSHLDGATVIAERAHEPWYAEATAAFAAVNAARDWDESERHRYGMAPLIYGRWDAVARAHAAADPAQRSKDGTLGMYKGLEVDAAALAAKYAVLPAPVLLIGGELDIWPTRFAAAEAIKLFRDGELVLLPGAGHYPWLEAPEAFVAAVDAFLSR</sequence>
<dbReference type="InterPro" id="IPR029058">
    <property type="entry name" value="AB_hydrolase_fold"/>
</dbReference>
<evidence type="ECO:0000256" key="2">
    <source>
        <dbReference type="ARBA" id="ARBA00022801"/>
    </source>
</evidence>
<dbReference type="InterPro" id="IPR000073">
    <property type="entry name" value="AB_hydrolase_1"/>
</dbReference>
<proteinExistence type="inferred from homology"/>
<dbReference type="SUPFAM" id="SSF53474">
    <property type="entry name" value="alpha/beta-Hydrolases"/>
    <property type="match status" value="1"/>
</dbReference>
<dbReference type="GO" id="GO:0006508">
    <property type="term" value="P:proteolysis"/>
    <property type="evidence" value="ECO:0007669"/>
    <property type="project" value="InterPro"/>
</dbReference>
<comment type="caution">
    <text evidence="4">The sequence shown here is derived from an EMBL/GenBank/DDBJ whole genome shotgun (WGS) entry which is preliminary data.</text>
</comment>
<dbReference type="PRINTS" id="PR00793">
    <property type="entry name" value="PROAMNOPTASE"/>
</dbReference>
<dbReference type="PRINTS" id="PR00111">
    <property type="entry name" value="ABHYDROLASE"/>
</dbReference>
<dbReference type="PANTHER" id="PTHR43433">
    <property type="entry name" value="HYDROLASE, ALPHA/BETA FOLD FAMILY PROTEIN"/>
    <property type="match status" value="1"/>
</dbReference>